<feature type="domain" description="UspA" evidence="1">
    <location>
        <begin position="4"/>
        <end position="37"/>
    </location>
</feature>
<reference evidence="4" key="2">
    <citation type="submission" date="2016-10" db="EMBL/GenBank/DDBJ databases">
        <authorList>
            <person name="Varghese N."/>
            <person name="Submissions S."/>
        </authorList>
    </citation>
    <scope>NUCLEOTIDE SEQUENCE [LARGE SCALE GENOMIC DNA]</scope>
    <source>
        <strain evidence="4">CGMCC 4.3568</strain>
    </source>
</reference>
<dbReference type="Gene3D" id="3.40.50.620">
    <property type="entry name" value="HUPs"/>
    <property type="match status" value="1"/>
</dbReference>
<name>A0A1I1CSW0_9PSEU</name>
<feature type="non-terminal residue" evidence="2">
    <location>
        <position position="1"/>
    </location>
</feature>
<dbReference type="InterPro" id="IPR014729">
    <property type="entry name" value="Rossmann-like_a/b/a_fold"/>
</dbReference>
<dbReference type="Pfam" id="PF00582">
    <property type="entry name" value="Usp"/>
    <property type="match status" value="1"/>
</dbReference>
<dbReference type="Proteomes" id="UP000243799">
    <property type="component" value="Unassembled WGS sequence"/>
</dbReference>
<evidence type="ECO:0000313" key="2">
    <source>
        <dbReference type="EMBL" id="SFB63670.1"/>
    </source>
</evidence>
<dbReference type="EMBL" id="FOKG01000036">
    <property type="protein sequence ID" value="SFB63670.1"/>
    <property type="molecule type" value="Genomic_DNA"/>
</dbReference>
<dbReference type="EMBL" id="FOKG01000046">
    <property type="protein sequence ID" value="SFB64710.1"/>
    <property type="molecule type" value="Genomic_DNA"/>
</dbReference>
<gene>
    <name evidence="2" type="ORF">SAMN05216266_13632</name>
    <name evidence="3" type="ORF">SAMN05216266_14618</name>
</gene>
<protein>
    <submittedName>
        <fullName evidence="2">Universal stress protein family protein</fullName>
    </submittedName>
</protein>
<evidence type="ECO:0000313" key="3">
    <source>
        <dbReference type="EMBL" id="SFB64710.1"/>
    </source>
</evidence>
<keyword evidence="4" id="KW-1185">Reference proteome</keyword>
<dbReference type="SUPFAM" id="SSF52402">
    <property type="entry name" value="Adenine nucleotide alpha hydrolases-like"/>
    <property type="match status" value="1"/>
</dbReference>
<accession>A0A1I1CSW0</accession>
<dbReference type="InterPro" id="IPR006016">
    <property type="entry name" value="UspA"/>
</dbReference>
<dbReference type="AlphaFoldDB" id="A0A1I1CSW0"/>
<proteinExistence type="predicted"/>
<organism evidence="2 4">
    <name type="scientific">Amycolatopsis marina</name>
    <dbReference type="NCBI Taxonomy" id="490629"/>
    <lineage>
        <taxon>Bacteria</taxon>
        <taxon>Bacillati</taxon>
        <taxon>Actinomycetota</taxon>
        <taxon>Actinomycetes</taxon>
        <taxon>Pseudonocardiales</taxon>
        <taxon>Pseudonocardiaceae</taxon>
        <taxon>Amycolatopsis</taxon>
    </lineage>
</organism>
<evidence type="ECO:0000313" key="4">
    <source>
        <dbReference type="Proteomes" id="UP000243799"/>
    </source>
</evidence>
<evidence type="ECO:0000259" key="1">
    <source>
        <dbReference type="Pfam" id="PF00582"/>
    </source>
</evidence>
<reference evidence="2" key="1">
    <citation type="submission" date="2016-10" db="EMBL/GenBank/DDBJ databases">
        <authorList>
            <person name="de Groot N.N."/>
        </authorList>
    </citation>
    <scope>NUCLEOTIDE SEQUENCE [LARGE SCALE GENOMIC DNA]</scope>
    <source>
        <strain evidence="2">CGMCC 4.3568</strain>
    </source>
</reference>
<sequence length="39" mass="3960">TLAITATHGSTGLTRLLLGSVTTELLTRSPTPVLVAPVT</sequence>